<evidence type="ECO:0000256" key="3">
    <source>
        <dbReference type="ARBA" id="ARBA00022989"/>
    </source>
</evidence>
<dbReference type="PROSITE" id="PS00154">
    <property type="entry name" value="ATPASE_E1_E2"/>
    <property type="match status" value="1"/>
</dbReference>
<dbReference type="GO" id="GO:0006897">
    <property type="term" value="P:endocytosis"/>
    <property type="evidence" value="ECO:0007669"/>
    <property type="project" value="TreeGrafter"/>
</dbReference>
<comment type="subcellular location">
    <subcellularLocation>
        <location evidence="1">Membrane</location>
    </subcellularLocation>
</comment>
<dbReference type="GO" id="GO:0005802">
    <property type="term" value="C:trans-Golgi network"/>
    <property type="evidence" value="ECO:0007669"/>
    <property type="project" value="TreeGrafter"/>
</dbReference>
<evidence type="ECO:0008006" key="10">
    <source>
        <dbReference type="Google" id="ProtNLM"/>
    </source>
</evidence>
<evidence type="ECO:0000259" key="7">
    <source>
        <dbReference type="Pfam" id="PF16209"/>
    </source>
</evidence>
<feature type="transmembrane region" description="Helical" evidence="5">
    <location>
        <begin position="82"/>
        <end position="101"/>
    </location>
</feature>
<dbReference type="GO" id="GO:0006890">
    <property type="term" value="P:retrograde vesicle-mediated transport, Golgi to endoplasmic reticulum"/>
    <property type="evidence" value="ECO:0007669"/>
    <property type="project" value="TreeGrafter"/>
</dbReference>
<dbReference type="GO" id="GO:0005768">
    <property type="term" value="C:endosome"/>
    <property type="evidence" value="ECO:0007669"/>
    <property type="project" value="TreeGrafter"/>
</dbReference>
<dbReference type="InterPro" id="IPR008250">
    <property type="entry name" value="ATPase_P-typ_transduc_dom_A_sf"/>
</dbReference>
<evidence type="ECO:0000313" key="8">
    <source>
        <dbReference type="EMBL" id="CAF2077242.1"/>
    </source>
</evidence>
<organism evidence="8 9">
    <name type="scientific">Rotaria magnacalcarata</name>
    <dbReference type="NCBI Taxonomy" id="392030"/>
    <lineage>
        <taxon>Eukaryota</taxon>
        <taxon>Metazoa</taxon>
        <taxon>Spiralia</taxon>
        <taxon>Gnathifera</taxon>
        <taxon>Rotifera</taxon>
        <taxon>Eurotatoria</taxon>
        <taxon>Bdelloidea</taxon>
        <taxon>Philodinida</taxon>
        <taxon>Philodinidae</taxon>
        <taxon>Rotaria</taxon>
    </lineage>
</organism>
<reference evidence="8" key="1">
    <citation type="submission" date="2021-02" db="EMBL/GenBank/DDBJ databases">
        <authorList>
            <person name="Nowell W R."/>
        </authorList>
    </citation>
    <scope>NUCLEOTIDE SEQUENCE</scope>
</reference>
<dbReference type="GO" id="GO:0016887">
    <property type="term" value="F:ATP hydrolysis activity"/>
    <property type="evidence" value="ECO:0007669"/>
    <property type="project" value="InterPro"/>
</dbReference>
<feature type="non-terminal residue" evidence="8">
    <location>
        <position position="1"/>
    </location>
</feature>
<dbReference type="AlphaFoldDB" id="A0A816RY67"/>
<keyword evidence="3 5" id="KW-1133">Transmembrane helix</keyword>
<proteinExistence type="predicted"/>
<dbReference type="InterPro" id="IPR032631">
    <property type="entry name" value="P-type_ATPase_N"/>
</dbReference>
<evidence type="ECO:0000256" key="2">
    <source>
        <dbReference type="ARBA" id="ARBA00022692"/>
    </source>
</evidence>
<dbReference type="Pfam" id="PF16209">
    <property type="entry name" value="PhoLip_ATPase_N"/>
    <property type="match status" value="1"/>
</dbReference>
<evidence type="ECO:0000259" key="6">
    <source>
        <dbReference type="Pfam" id="PF00122"/>
    </source>
</evidence>
<sequence length="562" mass="63826">MSKLYSSIIAKYFDKSHKTRPRDVIIGRPDLNTIRYPKNVIRNQKYSIITFIPLCLYEQFSVFLNLYFLIIGLTQVIPMFRVGYFSIYWTPLAFVVFVSMLREGYEDIKRAYRDKEINSQRYTLLTENGRTEEILSSEIEVSDVIIVKKNQRVPADVLILQTLDKSGKYREQTSFIIVYSDADCTCFIRTDQLDGETDWKLRIAAPMTQSLEDISILTSDKSQKVKIHSEPPCLNIHEFNGVISWKSDAPLSVENMLWSGTVIATGEVIGCVIYTGTDTRMVMNTNKPRYKFGLVDKEINTFAKLLFLGSAALALVMVILKGFHGPWYRYFIRFLLLFSYMIPISLRVNLDLGKLAYSWFIQQDKNIPGSVVRTSTIPEELGRIGYLLTDKTGTLTQNVMIFKRLYVGSGSYTIENRGQISKLLKQEYAKPTLAQYESQESLASSALPFGRKRKIVKTTEALRVTEAIKALALCHNVTPTVEQSTSALVDTSAKYDNEYHSTSDTPRTSVTSLNTTLGSDVFELLSTRAISYQASSPDEIAIVDWTEQIGLTLIHRSLKSMT</sequence>
<dbReference type="InterPro" id="IPR001757">
    <property type="entry name" value="P_typ_ATPase"/>
</dbReference>
<dbReference type="GO" id="GO:0005524">
    <property type="term" value="F:ATP binding"/>
    <property type="evidence" value="ECO:0007669"/>
    <property type="project" value="InterPro"/>
</dbReference>
<keyword evidence="4 5" id="KW-0472">Membrane</keyword>
<dbReference type="InterPro" id="IPR018303">
    <property type="entry name" value="ATPase_P-typ_P_site"/>
</dbReference>
<dbReference type="PANTHER" id="PTHR24092">
    <property type="entry name" value="PROBABLE PHOSPHOLIPID-TRANSPORTING ATPASE"/>
    <property type="match status" value="1"/>
</dbReference>
<dbReference type="GO" id="GO:0005886">
    <property type="term" value="C:plasma membrane"/>
    <property type="evidence" value="ECO:0007669"/>
    <property type="project" value="TreeGrafter"/>
</dbReference>
<accession>A0A816RY67</accession>
<dbReference type="SUPFAM" id="SSF81653">
    <property type="entry name" value="Calcium ATPase, transduction domain A"/>
    <property type="match status" value="1"/>
</dbReference>
<feature type="transmembrane region" description="Helical" evidence="5">
    <location>
        <begin position="48"/>
        <end position="70"/>
    </location>
</feature>
<dbReference type="Proteomes" id="UP000663824">
    <property type="component" value="Unassembled WGS sequence"/>
</dbReference>
<dbReference type="Pfam" id="PF00122">
    <property type="entry name" value="E1-E2_ATPase"/>
    <property type="match status" value="1"/>
</dbReference>
<evidence type="ECO:0000256" key="4">
    <source>
        <dbReference type="ARBA" id="ARBA00023136"/>
    </source>
</evidence>
<evidence type="ECO:0000313" key="9">
    <source>
        <dbReference type="Proteomes" id="UP000663824"/>
    </source>
</evidence>
<evidence type="ECO:0000256" key="1">
    <source>
        <dbReference type="ARBA" id="ARBA00004370"/>
    </source>
</evidence>
<dbReference type="InterPro" id="IPR023298">
    <property type="entry name" value="ATPase_P-typ_TM_dom_sf"/>
</dbReference>
<dbReference type="SUPFAM" id="SSF81665">
    <property type="entry name" value="Calcium ATPase, transmembrane domain M"/>
    <property type="match status" value="1"/>
</dbReference>
<dbReference type="GO" id="GO:0045332">
    <property type="term" value="P:phospholipid translocation"/>
    <property type="evidence" value="ECO:0007669"/>
    <property type="project" value="TreeGrafter"/>
</dbReference>
<dbReference type="EMBL" id="CAJNRE010008866">
    <property type="protein sequence ID" value="CAF2077242.1"/>
    <property type="molecule type" value="Genomic_DNA"/>
</dbReference>
<comment type="caution">
    <text evidence="8">The sequence shown here is derived from an EMBL/GenBank/DDBJ whole genome shotgun (WGS) entry which is preliminary data.</text>
</comment>
<feature type="domain" description="P-type ATPase A" evidence="6">
    <location>
        <begin position="120"/>
        <end position="162"/>
    </location>
</feature>
<feature type="transmembrane region" description="Helical" evidence="5">
    <location>
        <begin position="305"/>
        <end position="324"/>
    </location>
</feature>
<dbReference type="NCBIfam" id="TIGR01494">
    <property type="entry name" value="ATPase_P-type"/>
    <property type="match status" value="1"/>
</dbReference>
<feature type="domain" description="P-type ATPase N-terminal" evidence="7">
    <location>
        <begin position="32"/>
        <end position="81"/>
    </location>
</feature>
<keyword evidence="2 5" id="KW-0812">Transmembrane</keyword>
<name>A0A816RY67_9BILA</name>
<protein>
    <recommendedName>
        <fullName evidence="10">P-type phospholipid transporter</fullName>
    </recommendedName>
</protein>
<dbReference type="Gene3D" id="2.70.150.10">
    <property type="entry name" value="Calcium-transporting ATPase, cytoplasmic transduction domain A"/>
    <property type="match status" value="1"/>
</dbReference>
<dbReference type="InterPro" id="IPR059000">
    <property type="entry name" value="ATPase_P-type_domA"/>
</dbReference>
<evidence type="ECO:0000256" key="5">
    <source>
        <dbReference type="SAM" id="Phobius"/>
    </source>
</evidence>
<dbReference type="PANTHER" id="PTHR24092:SF5">
    <property type="entry name" value="PHOSPHOLIPID-TRANSPORTING ATPASE"/>
    <property type="match status" value="1"/>
</dbReference>
<gene>
    <name evidence="8" type="ORF">MBJ925_LOCUS17847</name>
</gene>
<dbReference type="GO" id="GO:0140326">
    <property type="term" value="F:ATPase-coupled intramembrane lipid transporter activity"/>
    <property type="evidence" value="ECO:0007669"/>
    <property type="project" value="TreeGrafter"/>
</dbReference>